<evidence type="ECO:0000256" key="1">
    <source>
        <dbReference type="ARBA" id="ARBA00006525"/>
    </source>
</evidence>
<organism evidence="3 4">
    <name type="scientific">Listeria rustica</name>
    <dbReference type="NCBI Taxonomy" id="2713503"/>
    <lineage>
        <taxon>Bacteria</taxon>
        <taxon>Bacillati</taxon>
        <taxon>Bacillota</taxon>
        <taxon>Bacilli</taxon>
        <taxon>Bacillales</taxon>
        <taxon>Listeriaceae</taxon>
        <taxon>Listeria</taxon>
    </lineage>
</organism>
<evidence type="ECO:0000259" key="2">
    <source>
        <dbReference type="Pfam" id="PF02481"/>
    </source>
</evidence>
<gene>
    <name evidence="3" type="primary">dprA</name>
    <name evidence="3" type="ORF">HPK16_09165</name>
</gene>
<evidence type="ECO:0000313" key="3">
    <source>
        <dbReference type="EMBL" id="MBA3926512.1"/>
    </source>
</evidence>
<comment type="caution">
    <text evidence="3">The sequence shown here is derived from an EMBL/GenBank/DDBJ whole genome shotgun (WGS) entry which is preliminary data.</text>
</comment>
<dbReference type="InterPro" id="IPR057666">
    <property type="entry name" value="DrpA_SLOG"/>
</dbReference>
<protein>
    <submittedName>
        <fullName evidence="3">DNA-protecting protein DprA</fullName>
    </submittedName>
</protein>
<feature type="domain" description="Smf/DprA SLOG" evidence="2">
    <location>
        <begin position="76"/>
        <end position="284"/>
    </location>
</feature>
<dbReference type="PANTHER" id="PTHR43022">
    <property type="entry name" value="PROTEIN SMF"/>
    <property type="match status" value="1"/>
</dbReference>
<dbReference type="RefSeq" id="WP_181676671.1">
    <property type="nucleotide sequence ID" value="NZ_JABJVM010000008.1"/>
</dbReference>
<dbReference type="PANTHER" id="PTHR43022:SF1">
    <property type="entry name" value="PROTEIN SMF"/>
    <property type="match status" value="1"/>
</dbReference>
<comment type="similarity">
    <text evidence="1">Belongs to the DprA/Smf family.</text>
</comment>
<dbReference type="InterPro" id="IPR003488">
    <property type="entry name" value="DprA"/>
</dbReference>
<reference evidence="3 4" key="1">
    <citation type="submission" date="2020-08" db="EMBL/GenBank/DDBJ databases">
        <title>Listeria ohnekaius sp. nov. and Listeria portnoyii sp. nov. isolated from non-agricultural and natural environments.</title>
        <authorList>
            <person name="Weller D."/>
            <person name="Belias A.M."/>
            <person name="Liao J."/>
            <person name="Guo S."/>
            <person name="Orsi R.H."/>
            <person name="Wiedmann M."/>
        </authorList>
    </citation>
    <scope>NUCLEOTIDE SEQUENCE [LARGE SCALE GENOMIC DNA]</scope>
    <source>
        <strain evidence="3 4">FSL W9-0585</strain>
    </source>
</reference>
<dbReference type="EMBL" id="JABJVM010000008">
    <property type="protein sequence ID" value="MBA3926512.1"/>
    <property type="molecule type" value="Genomic_DNA"/>
</dbReference>
<sequence length="286" mass="32242">MKNWLLHMKYCSSISVKQLGKLWREFPVGQLRKMSAEEIATSLEMSEEQRERFKNEFSRFHLANVLLELERYQITLVSIEDACYPVLLRELYDPPLLLFAKGNIELLAWEKLAVVGTRKMTDYGKQIIHYLVAPLCKESLTVVSGLAVGIDAEAHRETIRVGGKTIAVIGSGFLQFYPLENKPLFEMIMKDGLVLSEYAPHVTARKWHFPERNRIISGLSLGTLIVQAEKRSGSLITADAALNQNREVFAVPGSAFQLSSAGTNKLIQEGAKLVMEASDIMEELRQ</sequence>
<dbReference type="Proteomes" id="UP000548787">
    <property type="component" value="Unassembled WGS sequence"/>
</dbReference>
<dbReference type="NCBIfam" id="TIGR00732">
    <property type="entry name" value="dprA"/>
    <property type="match status" value="1"/>
</dbReference>
<keyword evidence="4" id="KW-1185">Reference proteome</keyword>
<dbReference type="SUPFAM" id="SSF102405">
    <property type="entry name" value="MCP/YpsA-like"/>
    <property type="match status" value="1"/>
</dbReference>
<dbReference type="Gene3D" id="3.40.50.450">
    <property type="match status" value="1"/>
</dbReference>
<accession>A0A7W1T6P3</accession>
<proteinExistence type="inferred from homology"/>
<evidence type="ECO:0000313" key="4">
    <source>
        <dbReference type="Proteomes" id="UP000548787"/>
    </source>
</evidence>
<dbReference type="Pfam" id="PF02481">
    <property type="entry name" value="DNA_processg_A"/>
    <property type="match status" value="1"/>
</dbReference>
<dbReference type="GO" id="GO:0009294">
    <property type="term" value="P:DNA-mediated transformation"/>
    <property type="evidence" value="ECO:0007669"/>
    <property type="project" value="InterPro"/>
</dbReference>
<name>A0A7W1T6P3_9LIST</name>
<dbReference type="AlphaFoldDB" id="A0A7W1T6P3"/>